<sequence length="993" mass="111308">MEARVLFFYFFHRRRLPSCSSSWAPSVVCEQCGPPRQAVEGRLSSWMLFFFRATRRNEPSAHRSRRSRKGPPAELLVEFACSRLLHVVNQCRDSTYQRLISVMDSSTEESEKPAIGEEPIDAVRPQNGLLEGAPPGDTACDGEHVENTNGVENVEPKEVAVVESGPPMKRQRLENVNGNGAEANGVKNAGEHNALETMEENGVENGEHPEAVMSNGIAVNGTSADNGASAENGEPVVNGIGAPTLDKVVPVLETPTKVIEDQEERKVNRKIPAAKREKLTQMAPNTSQAPEEEEEIEPPHRAQMDADFRLATRLQEEDDKVAREEAKKRYEQQALTILKRRNAIHPLLEKEVPTACEIDKAEKLFSRCITERQSVYVPAPMGLIGYNINYYIDGYMEVLNGNQFPLDPVINEPIRNTTHTPGYDDVVDTPVKDSSDNLHEGQNIEVGEYVTVSAESSDQQGGNQPGPSNRPVNLPRFARTFKEEQEEIRRAIRLSMQEYCKGNSSSMNDEYDPEENLWPGSPQRNSSPNDAYFPDPNVPSTSAAWDAQPSSSSKSSSRDCELSTSSAWYKNQPSTSGPPVYRPARLRSSEMDDEVFEETVYEIDEADISSTITTDADRVEPKAMWKDPEHMPEIKLIEREELKKMPEDYISEIRKEHTEGNNTFQPYPTEMETEYMQLIRSYFTCPCVVPKNVVGTRFEVYIRFPFLQRPLYVQNVIAALRAPDNNGDILPQMPEFIREMSVPQFFKYAAIIYMGLNFTNCPTTSVISAEQTRRARSACANSIQVIIDRRYLNGYHDVVSALEALDITEVDMIIMKMVRDQRVEENTAAILRKMLQPRVTRVIHSYSETDAKAVQHHEKQDDAHTPQLPEFGIWGPDPDPPQEEAEQADNKEEPIMANINFPARAVDNSLTDVEFSPAKNPTTPIKNGNSGHQTATSAEKVLVEEKAADEATTSAPADSGEINHDPKVENPATIQDTLIQPQEESSEVEENQQ</sequence>
<dbReference type="EMBL" id="CP092625">
    <property type="protein sequence ID" value="UMM43372.1"/>
    <property type="molecule type" value="Genomic_DNA"/>
</dbReference>
<name>A0AAE9JSG5_CAEBR</name>
<accession>A0AAE9JSG5</accession>
<proteinExistence type="predicted"/>
<reference evidence="2 3" key="1">
    <citation type="submission" date="2022-04" db="EMBL/GenBank/DDBJ databases">
        <title>Chromosome-level reference genomes for two strains of Caenorhabditis briggsae: an improved platform for comparative genomics.</title>
        <authorList>
            <person name="Stevens L."/>
            <person name="Andersen E."/>
        </authorList>
    </citation>
    <scope>NUCLEOTIDE SEQUENCE [LARGE SCALE GENOMIC DNA]</scope>
    <source>
        <strain evidence="2">VX34</strain>
        <tissue evidence="2">Whole-organism</tissue>
    </source>
</reference>
<feature type="compositionally biased region" description="Polar residues" evidence="1">
    <location>
        <begin position="562"/>
        <end position="577"/>
    </location>
</feature>
<feature type="compositionally biased region" description="Basic and acidic residues" evidence="1">
    <location>
        <begin position="430"/>
        <end position="439"/>
    </location>
</feature>
<evidence type="ECO:0000313" key="3">
    <source>
        <dbReference type="Proteomes" id="UP000829354"/>
    </source>
</evidence>
<evidence type="ECO:0000256" key="1">
    <source>
        <dbReference type="SAM" id="MobiDB-lite"/>
    </source>
</evidence>
<feature type="compositionally biased region" description="Basic and acidic residues" evidence="1">
    <location>
        <begin position="850"/>
        <end position="864"/>
    </location>
</feature>
<organism evidence="2 3">
    <name type="scientific">Caenorhabditis briggsae</name>
    <dbReference type="NCBI Taxonomy" id="6238"/>
    <lineage>
        <taxon>Eukaryota</taxon>
        <taxon>Metazoa</taxon>
        <taxon>Ecdysozoa</taxon>
        <taxon>Nematoda</taxon>
        <taxon>Chromadorea</taxon>
        <taxon>Rhabditida</taxon>
        <taxon>Rhabditina</taxon>
        <taxon>Rhabditomorpha</taxon>
        <taxon>Rhabditoidea</taxon>
        <taxon>Rhabditidae</taxon>
        <taxon>Peloderinae</taxon>
        <taxon>Caenorhabditis</taxon>
    </lineage>
</organism>
<feature type="region of interest" description="Disordered" evidence="1">
    <location>
        <begin position="914"/>
        <end position="993"/>
    </location>
</feature>
<feature type="compositionally biased region" description="Polar residues" evidence="1">
    <location>
        <begin position="919"/>
        <end position="937"/>
    </location>
</feature>
<feature type="region of interest" description="Disordered" evidence="1">
    <location>
        <begin position="502"/>
        <end position="585"/>
    </location>
</feature>
<gene>
    <name evidence="2" type="ORF">L5515_018887</name>
</gene>
<dbReference type="Proteomes" id="UP000829354">
    <property type="component" value="Chromosome X"/>
</dbReference>
<dbReference type="PROSITE" id="PS50330">
    <property type="entry name" value="UIM"/>
    <property type="match status" value="1"/>
</dbReference>
<dbReference type="InterPro" id="IPR003903">
    <property type="entry name" value="UIM_dom"/>
</dbReference>
<keyword evidence="3" id="KW-1185">Reference proteome</keyword>
<feature type="region of interest" description="Disordered" evidence="1">
    <location>
        <begin position="850"/>
        <end position="889"/>
    </location>
</feature>
<evidence type="ECO:0000313" key="2">
    <source>
        <dbReference type="EMBL" id="UMM43372.1"/>
    </source>
</evidence>
<feature type="compositionally biased region" description="Acidic residues" evidence="1">
    <location>
        <begin position="984"/>
        <end position="993"/>
    </location>
</feature>
<dbReference type="AlphaFoldDB" id="A0AAE9JSG5"/>
<protein>
    <submittedName>
        <fullName evidence="2">Uncharacterized protein</fullName>
    </submittedName>
</protein>
<feature type="region of interest" description="Disordered" evidence="1">
    <location>
        <begin position="417"/>
        <end position="474"/>
    </location>
</feature>
<feature type="compositionally biased region" description="Polar residues" evidence="1">
    <location>
        <begin position="453"/>
        <end position="471"/>
    </location>
</feature>
<feature type="region of interest" description="Disordered" evidence="1">
    <location>
        <begin position="278"/>
        <end position="300"/>
    </location>
</feature>